<gene>
    <name evidence="1" type="ORF">FH603_5784</name>
</gene>
<comment type="caution">
    <text evidence="1">The sequence shown here is derived from an EMBL/GenBank/DDBJ whole genome shotgun (WGS) entry which is preliminary data.</text>
</comment>
<evidence type="ECO:0000313" key="1">
    <source>
        <dbReference type="EMBL" id="MBC3795249.1"/>
    </source>
</evidence>
<dbReference type="Proteomes" id="UP000700732">
    <property type="component" value="Unassembled WGS sequence"/>
</dbReference>
<name>A0ABR6WFF6_9BACT</name>
<evidence type="ECO:0000313" key="2">
    <source>
        <dbReference type="Proteomes" id="UP000700732"/>
    </source>
</evidence>
<protein>
    <submittedName>
        <fullName evidence="1">Uncharacterized protein</fullName>
    </submittedName>
</protein>
<proteinExistence type="predicted"/>
<dbReference type="EMBL" id="VFIA01000098">
    <property type="protein sequence ID" value="MBC3795249.1"/>
    <property type="molecule type" value="Genomic_DNA"/>
</dbReference>
<keyword evidence="2" id="KW-1185">Reference proteome</keyword>
<accession>A0ABR6WFF6</accession>
<organism evidence="1 2">
    <name type="scientific">Spirosoma utsteinense</name>
    <dbReference type="NCBI Taxonomy" id="2585773"/>
    <lineage>
        <taxon>Bacteria</taxon>
        <taxon>Pseudomonadati</taxon>
        <taxon>Bacteroidota</taxon>
        <taxon>Cytophagia</taxon>
        <taxon>Cytophagales</taxon>
        <taxon>Cytophagaceae</taxon>
        <taxon>Spirosoma</taxon>
    </lineage>
</organism>
<reference evidence="1 2" key="1">
    <citation type="submission" date="2019-06" db="EMBL/GenBank/DDBJ databases">
        <title>Spirosoma utsteinense sp. nov. isolated from Antarctic ice-free soils.</title>
        <authorList>
            <person name="Tahon G."/>
        </authorList>
    </citation>
    <scope>NUCLEOTIDE SEQUENCE [LARGE SCALE GENOMIC DNA]</scope>
    <source>
        <strain evidence="1 2">LMG 31447</strain>
    </source>
</reference>
<sequence length="70" mass="7657">MNYKSRCLACKSAPLEEEGLKDIILVAAGMVIAPTWTGAHLVVQSTSVSASLRRPLPRVQTTGKLHFFYP</sequence>